<dbReference type="RefSeq" id="WP_377315594.1">
    <property type="nucleotide sequence ID" value="NZ_JBHUIY010000012.1"/>
</dbReference>
<feature type="region of interest" description="Disordered" evidence="2">
    <location>
        <begin position="78"/>
        <end position="141"/>
    </location>
</feature>
<dbReference type="InterPro" id="IPR018648">
    <property type="entry name" value="DUF2076"/>
</dbReference>
<dbReference type="Pfam" id="PF09849">
    <property type="entry name" value="DUF2076"/>
    <property type="match status" value="1"/>
</dbReference>
<feature type="region of interest" description="Disordered" evidence="2">
    <location>
        <begin position="202"/>
        <end position="234"/>
    </location>
</feature>
<protein>
    <submittedName>
        <fullName evidence="3">DUF2076 domain-containing protein</fullName>
    </submittedName>
</protein>
<gene>
    <name evidence="3" type="ORF">ACFSNB_07885</name>
</gene>
<feature type="compositionally biased region" description="Low complexity" evidence="2">
    <location>
        <begin position="129"/>
        <end position="138"/>
    </location>
</feature>
<keyword evidence="1" id="KW-0175">Coiled coil</keyword>
<dbReference type="EMBL" id="JBHUIY010000012">
    <property type="protein sequence ID" value="MFD2233721.1"/>
    <property type="molecule type" value="Genomic_DNA"/>
</dbReference>
<sequence>MTPQERSLIQSVFDRLARLAGAPKDPEADALIQASMRQNPDAGYQLVEAVVVQEQALNDAQARIADLERQIAALQAARQPQAPAPSGGLFSGLNPFGRSRVPQSPPPAYPQQQAYPQQPGYPPQPGYPAQPGYGQPSPWGAPSAGGSFLRTAAGTAVGVAGGVLLAEGISNMFGGHAANAANVASAAGAEHLGAPVSYDTQVADQGGYDPSGDFGVDAGGDVGYDDGGFDDSSF</sequence>
<proteinExistence type="predicted"/>
<evidence type="ECO:0000256" key="2">
    <source>
        <dbReference type="SAM" id="MobiDB-lite"/>
    </source>
</evidence>
<name>A0ABW5CBW6_9PROT</name>
<keyword evidence="4" id="KW-1185">Reference proteome</keyword>
<evidence type="ECO:0000313" key="3">
    <source>
        <dbReference type="EMBL" id="MFD2233721.1"/>
    </source>
</evidence>
<organism evidence="3 4">
    <name type="scientific">Phaeospirillum tilakii</name>
    <dbReference type="NCBI Taxonomy" id="741673"/>
    <lineage>
        <taxon>Bacteria</taxon>
        <taxon>Pseudomonadati</taxon>
        <taxon>Pseudomonadota</taxon>
        <taxon>Alphaproteobacteria</taxon>
        <taxon>Rhodospirillales</taxon>
        <taxon>Rhodospirillaceae</taxon>
        <taxon>Phaeospirillum</taxon>
    </lineage>
</organism>
<comment type="caution">
    <text evidence="3">The sequence shown here is derived from an EMBL/GenBank/DDBJ whole genome shotgun (WGS) entry which is preliminary data.</text>
</comment>
<accession>A0ABW5CBW6</accession>
<evidence type="ECO:0000256" key="1">
    <source>
        <dbReference type="SAM" id="Coils"/>
    </source>
</evidence>
<feature type="compositionally biased region" description="Acidic residues" evidence="2">
    <location>
        <begin position="223"/>
        <end position="234"/>
    </location>
</feature>
<evidence type="ECO:0000313" key="4">
    <source>
        <dbReference type="Proteomes" id="UP001597296"/>
    </source>
</evidence>
<reference evidence="4" key="1">
    <citation type="journal article" date="2019" name="Int. J. Syst. Evol. Microbiol.">
        <title>The Global Catalogue of Microorganisms (GCM) 10K type strain sequencing project: providing services to taxonomists for standard genome sequencing and annotation.</title>
        <authorList>
            <consortium name="The Broad Institute Genomics Platform"/>
            <consortium name="The Broad Institute Genome Sequencing Center for Infectious Disease"/>
            <person name="Wu L."/>
            <person name="Ma J."/>
        </authorList>
    </citation>
    <scope>NUCLEOTIDE SEQUENCE [LARGE SCALE GENOMIC DNA]</scope>
    <source>
        <strain evidence="4">KCTC 15012</strain>
    </source>
</reference>
<feature type="compositionally biased region" description="Pro residues" evidence="2">
    <location>
        <begin position="119"/>
        <end position="128"/>
    </location>
</feature>
<feature type="coiled-coil region" evidence="1">
    <location>
        <begin position="50"/>
        <end position="77"/>
    </location>
</feature>
<dbReference type="Proteomes" id="UP001597296">
    <property type="component" value="Unassembled WGS sequence"/>
</dbReference>